<sequence>MRLLEYNDEGEFSLTDSFGDETHSISYFHTRGKQFSRGSGDVCHAGKFFTSCAVQPARNVPQIQRFISDAVTEQKDIANQSLRDQWRQLTLGPLSRLDSSSSPSSYVLIVDALDDYCHAVFHQHRLANSRTAGPLDTPHPLARGNPTQHCHLLPWPALRARPLTPDDHLLLEAGLQYAYMRLFKLCWPFAFEDTFSYNASTSQYEIPPLFERYHNDLQYWGMERTFFGRFLELEDNMASYEGAVGRAFGDVDELGGGKGEDGPFVDFGGIGILEGFACA</sequence>
<dbReference type="AlphaFoldDB" id="A0A2J6RP18"/>
<dbReference type="OrthoDB" id="5086080at2759"/>
<feature type="domain" description="Nephrocystin 3-like N-terminal" evidence="2">
    <location>
        <begin position="17"/>
        <end position="116"/>
    </location>
</feature>
<dbReference type="InterPro" id="IPR021833">
    <property type="entry name" value="DUF3425"/>
</dbReference>
<evidence type="ECO:0000256" key="1">
    <source>
        <dbReference type="ARBA" id="ARBA00022737"/>
    </source>
</evidence>
<accession>A0A2J6RP18</accession>
<reference evidence="3 4" key="1">
    <citation type="submission" date="2016-04" db="EMBL/GenBank/DDBJ databases">
        <title>A degradative enzymes factory behind the ericoid mycorrhizal symbiosis.</title>
        <authorList>
            <consortium name="DOE Joint Genome Institute"/>
            <person name="Martino E."/>
            <person name="Morin E."/>
            <person name="Grelet G."/>
            <person name="Kuo A."/>
            <person name="Kohler A."/>
            <person name="Daghino S."/>
            <person name="Barry K."/>
            <person name="Choi C."/>
            <person name="Cichocki N."/>
            <person name="Clum A."/>
            <person name="Copeland A."/>
            <person name="Hainaut M."/>
            <person name="Haridas S."/>
            <person name="Labutti K."/>
            <person name="Lindquist E."/>
            <person name="Lipzen A."/>
            <person name="Khouja H.-R."/>
            <person name="Murat C."/>
            <person name="Ohm R."/>
            <person name="Olson A."/>
            <person name="Spatafora J."/>
            <person name="Veneault-Fourrey C."/>
            <person name="Henrissat B."/>
            <person name="Grigoriev I."/>
            <person name="Martin F."/>
            <person name="Perotto S."/>
        </authorList>
    </citation>
    <scope>NUCLEOTIDE SEQUENCE [LARGE SCALE GENOMIC DNA]</scope>
    <source>
        <strain evidence="3 4">F</strain>
    </source>
</reference>
<evidence type="ECO:0000313" key="4">
    <source>
        <dbReference type="Proteomes" id="UP000235786"/>
    </source>
</evidence>
<organism evidence="3 4">
    <name type="scientific">Hyaloscypha variabilis (strain UAMH 11265 / GT02V1 / F)</name>
    <name type="common">Meliniomyces variabilis</name>
    <dbReference type="NCBI Taxonomy" id="1149755"/>
    <lineage>
        <taxon>Eukaryota</taxon>
        <taxon>Fungi</taxon>
        <taxon>Dikarya</taxon>
        <taxon>Ascomycota</taxon>
        <taxon>Pezizomycotina</taxon>
        <taxon>Leotiomycetes</taxon>
        <taxon>Helotiales</taxon>
        <taxon>Hyaloscyphaceae</taxon>
        <taxon>Hyaloscypha</taxon>
        <taxon>Hyaloscypha variabilis</taxon>
    </lineage>
</organism>
<dbReference type="Pfam" id="PF11905">
    <property type="entry name" value="DUF3425"/>
    <property type="match status" value="1"/>
</dbReference>
<keyword evidence="1" id="KW-0677">Repeat</keyword>
<dbReference type="Proteomes" id="UP000235786">
    <property type="component" value="Unassembled WGS sequence"/>
</dbReference>
<evidence type="ECO:0000313" key="3">
    <source>
        <dbReference type="EMBL" id="PMD40265.1"/>
    </source>
</evidence>
<protein>
    <recommendedName>
        <fullName evidence="2">Nephrocystin 3-like N-terminal domain-containing protein</fullName>
    </recommendedName>
</protein>
<name>A0A2J6RP18_HYAVF</name>
<dbReference type="InterPro" id="IPR056884">
    <property type="entry name" value="NPHP3-like_N"/>
</dbReference>
<gene>
    <name evidence="3" type="ORF">L207DRAFT_582482</name>
</gene>
<proteinExistence type="predicted"/>
<keyword evidence="4" id="KW-1185">Reference proteome</keyword>
<dbReference type="EMBL" id="KZ613945">
    <property type="protein sequence ID" value="PMD40265.1"/>
    <property type="molecule type" value="Genomic_DNA"/>
</dbReference>
<dbReference type="Pfam" id="PF24883">
    <property type="entry name" value="NPHP3_N"/>
    <property type="match status" value="1"/>
</dbReference>
<evidence type="ECO:0000259" key="2">
    <source>
        <dbReference type="Pfam" id="PF24883"/>
    </source>
</evidence>